<protein>
    <submittedName>
        <fullName evidence="7">Flagellar hook-associated protein 3 FlgL</fullName>
    </submittedName>
</protein>
<evidence type="ECO:0000256" key="5">
    <source>
        <dbReference type="ARBA" id="ARBA00023143"/>
    </source>
</evidence>
<dbReference type="Pfam" id="PF00669">
    <property type="entry name" value="Flagellin_N"/>
    <property type="match status" value="1"/>
</dbReference>
<evidence type="ECO:0000256" key="3">
    <source>
        <dbReference type="ARBA" id="ARBA00005709"/>
    </source>
</evidence>
<dbReference type="GO" id="GO:0071973">
    <property type="term" value="P:bacterial-type flagellum-dependent cell motility"/>
    <property type="evidence" value="ECO:0007669"/>
    <property type="project" value="InterPro"/>
</dbReference>
<name>A0AB37Z2T5_9PSED</name>
<keyword evidence="7" id="KW-0969">Cilium</keyword>
<evidence type="ECO:0000313" key="8">
    <source>
        <dbReference type="Proteomes" id="UP000242418"/>
    </source>
</evidence>
<dbReference type="AlphaFoldDB" id="A0AB37Z2T5"/>
<proteinExistence type="inferred from homology"/>
<comment type="caution">
    <text evidence="7">The sequence shown here is derived from an EMBL/GenBank/DDBJ whole genome shotgun (WGS) entry which is preliminary data.</text>
</comment>
<dbReference type="InterPro" id="IPR001029">
    <property type="entry name" value="Flagellin_N"/>
</dbReference>
<evidence type="ECO:0000259" key="6">
    <source>
        <dbReference type="Pfam" id="PF00669"/>
    </source>
</evidence>
<dbReference type="RefSeq" id="WP_090248266.1">
    <property type="nucleotide sequence ID" value="NZ_FMTL01000001.1"/>
</dbReference>
<comment type="similarity">
    <text evidence="3">Belongs to the bacterial flagellin family.</text>
</comment>
<dbReference type="NCBIfam" id="NF009361">
    <property type="entry name" value="PRK12717.1"/>
    <property type="match status" value="1"/>
</dbReference>
<dbReference type="InterPro" id="IPR001492">
    <property type="entry name" value="Flagellin"/>
</dbReference>
<dbReference type="NCBIfam" id="TIGR02550">
    <property type="entry name" value="flagell_flgL"/>
    <property type="match status" value="1"/>
</dbReference>
<dbReference type="SUPFAM" id="SSF64518">
    <property type="entry name" value="Phase 1 flagellin"/>
    <property type="match status" value="1"/>
</dbReference>
<gene>
    <name evidence="7" type="ORF">SAMN05216370_0556</name>
</gene>
<keyword evidence="4" id="KW-0964">Secreted</keyword>
<dbReference type="Proteomes" id="UP000242418">
    <property type="component" value="Unassembled WGS sequence"/>
</dbReference>
<dbReference type="InterPro" id="IPR013384">
    <property type="entry name" value="Flagell_FlgL"/>
</dbReference>
<dbReference type="GO" id="GO:0005576">
    <property type="term" value="C:extracellular region"/>
    <property type="evidence" value="ECO:0007669"/>
    <property type="project" value="UniProtKB-SubCell"/>
</dbReference>
<dbReference type="EMBL" id="FMTL01000001">
    <property type="protein sequence ID" value="SCW34173.1"/>
    <property type="molecule type" value="Genomic_DNA"/>
</dbReference>
<evidence type="ECO:0000256" key="2">
    <source>
        <dbReference type="ARBA" id="ARBA00004613"/>
    </source>
</evidence>
<keyword evidence="7" id="KW-0966">Cell projection</keyword>
<evidence type="ECO:0000256" key="4">
    <source>
        <dbReference type="ARBA" id="ARBA00022525"/>
    </source>
</evidence>
<dbReference type="Gene3D" id="1.20.1330.10">
    <property type="entry name" value="f41 fragment of flagellin, N-terminal domain"/>
    <property type="match status" value="2"/>
</dbReference>
<dbReference type="GO" id="GO:0009424">
    <property type="term" value="C:bacterial-type flagellum hook"/>
    <property type="evidence" value="ECO:0007669"/>
    <property type="project" value="InterPro"/>
</dbReference>
<keyword evidence="5" id="KW-0975">Bacterial flagellum</keyword>
<dbReference type="PANTHER" id="PTHR42792">
    <property type="entry name" value="FLAGELLIN"/>
    <property type="match status" value="1"/>
</dbReference>
<reference evidence="7 8" key="1">
    <citation type="submission" date="2016-10" db="EMBL/GenBank/DDBJ databases">
        <authorList>
            <person name="Varghese N."/>
            <person name="Submissions S."/>
        </authorList>
    </citation>
    <scope>NUCLEOTIDE SEQUENCE [LARGE SCALE GENOMIC DNA]</scope>
    <source>
        <strain evidence="7 8">DSM 17833</strain>
    </source>
</reference>
<accession>A0AB37Z2T5</accession>
<evidence type="ECO:0000313" key="7">
    <source>
        <dbReference type="EMBL" id="SCW34173.1"/>
    </source>
</evidence>
<dbReference type="GO" id="GO:0005198">
    <property type="term" value="F:structural molecule activity"/>
    <property type="evidence" value="ECO:0007669"/>
    <property type="project" value="InterPro"/>
</dbReference>
<comment type="subcellular location">
    <subcellularLocation>
        <location evidence="1">Bacterial flagellum</location>
    </subcellularLocation>
    <subcellularLocation>
        <location evidence="2">Secreted</location>
    </subcellularLocation>
</comment>
<sequence length="572" mass="61318">MVMRISSIQAFNNGVNGLGRNYSNVIRTQEQISSGNRILTPADDPVASVRLLQLEQQQAILGQYKENLTAAKNSLTQEETTITSVVNVLQRIRELAVQAGGGALSGNDRRSIAKELGEREGELLNLMNSRNARGEYLFSGFLGKTEPFLRNPDGTYSYQGDEGLRSLQVAGSSNVAINDNGKRLFEDVSNANRVVEVGGINNPALTTAGNVPVPLPADNIAAVDPADQRVFISPGLVQDNQAFNSNFRAGEPYSLAFVSGTEFRIYDSAGADVTSEVPGGGVIDPLINSGNTINFRGMRFQLDVVLQPGDNELDLDNLLADTATPGAPGINTHSFTLQSAPTDFAVSRSSTNNSAAIVGSGTVDALVNPTFAPLTNQEVFDRMFPTSGVLLSFNGTNFDVYSQPYKAGNPILTNAPITVGPPDTINVFGASFEINGAPAVGDEFGLQPQFQEQRSILNTISRLRQALESSPTSPAGNLGVRNEVAIALTNLDNGMGRVLEVQTEIGARMNLIETTEIDNEDVTLVNKSVQADLRELDYAEALSRLSFQTIVLEAAQQSYVKIAGLNLFNQLR</sequence>
<evidence type="ECO:0000256" key="1">
    <source>
        <dbReference type="ARBA" id="ARBA00004365"/>
    </source>
</evidence>
<feature type="domain" description="Flagellin N-terminal" evidence="6">
    <location>
        <begin position="6"/>
        <end position="140"/>
    </location>
</feature>
<dbReference type="PANTHER" id="PTHR42792:SF1">
    <property type="entry name" value="FLAGELLAR HOOK-ASSOCIATED PROTEIN 3"/>
    <property type="match status" value="1"/>
</dbReference>
<organism evidence="7 8">
    <name type="scientific">Pseudomonas peli</name>
    <dbReference type="NCBI Taxonomy" id="592361"/>
    <lineage>
        <taxon>Bacteria</taxon>
        <taxon>Pseudomonadati</taxon>
        <taxon>Pseudomonadota</taxon>
        <taxon>Gammaproteobacteria</taxon>
        <taxon>Pseudomonadales</taxon>
        <taxon>Pseudomonadaceae</taxon>
        <taxon>Pseudomonas</taxon>
    </lineage>
</organism>
<keyword evidence="8" id="KW-1185">Reference proteome</keyword>
<keyword evidence="7" id="KW-0282">Flagellum</keyword>